<accession>A0A4V2V7S4</accession>
<dbReference type="InterPro" id="IPR001962">
    <property type="entry name" value="Asn_synthase"/>
</dbReference>
<evidence type="ECO:0000256" key="1">
    <source>
        <dbReference type="ARBA" id="ARBA00005187"/>
    </source>
</evidence>
<comment type="pathway">
    <text evidence="1">Amino-acid biosynthesis; L-asparagine biosynthesis; L-asparagine from L-aspartate (L-Gln route): step 1/1.</text>
</comment>
<protein>
    <recommendedName>
        <fullName evidence="2">asparagine synthase (glutamine-hydrolyzing)</fullName>
        <ecNumber evidence="2">6.3.5.4</ecNumber>
    </recommendedName>
</protein>
<sequence>MQLSNKSTVRVWHVILAIEQERIIVDAMFGSIGMPLVDPVLFSRMLKHRGSYVDTIKGADISLTTVSRLPGRIFKDPELMVAYTGSPSVEGKQISMAADLAELYALGKLDAPDAVNGHYCIALIDIPKQQIRFLRDNIGVNTLYVTRIGRGLAFCTEYKCLRALPGFDRSIDLEAIKGFERTGWVPSGLTFFSQVKPVLPGKWSKVNYEDYSFPSKAASSITPAIADAFVPVQVVADTLLSAVERLGADQPPAVGIMLSSGVDSALIAELVARSMKQITVKSFTVGHNGGDPEIEGARLTALALGLEHHELFLEPSEFSRLLPEAMWAMENPGGYDEYPCLFGLCEMAGLHVDVLFSGNLSDTLFGGMNFHTQLWKSLNGRPTDEESAPNGSLTILKGAASGTHATLRTRSPSHGSLHAELVATMDRRDERMGAQEMLAARFGIDLRMPYADTHVVRTAMRIPDAQKVNDKGNKLILRQASAMFLPEEIVKRPKRIQQLMYDSAMRTWLLTTFDLLFNSAAAQKRDVYDYENLALVREELVREVTRSTVQNAWKAISIETWLRMFADEEHFARAITDESVKPEAVFSPASP</sequence>
<dbReference type="InterPro" id="IPR014729">
    <property type="entry name" value="Rossmann-like_a/b/a_fold"/>
</dbReference>
<dbReference type="PANTHER" id="PTHR43284">
    <property type="entry name" value="ASPARAGINE SYNTHETASE (GLUTAMINE-HYDROLYZING)"/>
    <property type="match status" value="1"/>
</dbReference>
<proteinExistence type="predicted"/>
<dbReference type="CDD" id="cd01991">
    <property type="entry name" value="Asn_synthase_B_C"/>
    <property type="match status" value="1"/>
</dbReference>
<evidence type="ECO:0000259" key="5">
    <source>
        <dbReference type="Pfam" id="PF13537"/>
    </source>
</evidence>
<evidence type="ECO:0000256" key="3">
    <source>
        <dbReference type="ARBA" id="ARBA00048741"/>
    </source>
</evidence>
<feature type="domain" description="Asparagine synthetase" evidence="4">
    <location>
        <begin position="235"/>
        <end position="563"/>
    </location>
</feature>
<dbReference type="Pfam" id="PF13537">
    <property type="entry name" value="GATase_7"/>
    <property type="match status" value="1"/>
</dbReference>
<evidence type="ECO:0000256" key="2">
    <source>
        <dbReference type="ARBA" id="ARBA00012737"/>
    </source>
</evidence>
<dbReference type="EMBL" id="SMBH01000052">
    <property type="protein sequence ID" value="TCU02935.1"/>
    <property type="molecule type" value="Genomic_DNA"/>
</dbReference>
<evidence type="ECO:0000313" key="7">
    <source>
        <dbReference type="Proteomes" id="UP000294576"/>
    </source>
</evidence>
<reference evidence="6 7" key="1">
    <citation type="submission" date="2019-03" db="EMBL/GenBank/DDBJ databases">
        <title>Genomic Encyclopedia of Type Strains, Phase IV (KMG-V): Genome sequencing to study the core and pangenomes of soil and plant-associated prokaryotes.</title>
        <authorList>
            <person name="Whitman W."/>
        </authorList>
    </citation>
    <scope>NUCLEOTIDE SEQUENCE [LARGE SCALE GENOMIC DNA]</scope>
    <source>
        <strain evidence="6 7">Hc14</strain>
    </source>
</reference>
<dbReference type="InterPro" id="IPR051786">
    <property type="entry name" value="ASN_synthetase/amidase"/>
</dbReference>
<evidence type="ECO:0000259" key="4">
    <source>
        <dbReference type="Pfam" id="PF00733"/>
    </source>
</evidence>
<dbReference type="EC" id="6.3.5.4" evidence="2"/>
<dbReference type="RefSeq" id="WP_244915122.1">
    <property type="nucleotide sequence ID" value="NZ_PIQN01000035.1"/>
</dbReference>
<dbReference type="GO" id="GO:0004066">
    <property type="term" value="F:asparagine synthase (glutamine-hydrolyzing) activity"/>
    <property type="evidence" value="ECO:0007669"/>
    <property type="project" value="UniProtKB-EC"/>
</dbReference>
<dbReference type="GO" id="GO:0006529">
    <property type="term" value="P:asparagine biosynthetic process"/>
    <property type="evidence" value="ECO:0007669"/>
    <property type="project" value="InterPro"/>
</dbReference>
<dbReference type="Pfam" id="PF00733">
    <property type="entry name" value="Asn_synthase"/>
    <property type="match status" value="1"/>
</dbReference>
<dbReference type="PANTHER" id="PTHR43284:SF1">
    <property type="entry name" value="ASPARAGINE SYNTHETASE"/>
    <property type="match status" value="1"/>
</dbReference>
<dbReference type="InterPro" id="IPR029055">
    <property type="entry name" value="Ntn_hydrolases_N"/>
</dbReference>
<dbReference type="SUPFAM" id="SSF56235">
    <property type="entry name" value="N-terminal nucleophile aminohydrolases (Ntn hydrolases)"/>
    <property type="match status" value="1"/>
</dbReference>
<feature type="domain" description="Glutamine amidotransferase type-2" evidence="5">
    <location>
        <begin position="100"/>
        <end position="162"/>
    </location>
</feature>
<dbReference type="Gene3D" id="3.60.20.10">
    <property type="entry name" value="Glutamine Phosphoribosylpyrophosphate, subunit 1, domain 1"/>
    <property type="match status" value="1"/>
</dbReference>
<gene>
    <name evidence="6" type="ORF">EV132_1529</name>
</gene>
<name>A0A4V2V7S4_RHISU</name>
<dbReference type="GO" id="GO:0005829">
    <property type="term" value="C:cytosol"/>
    <property type="evidence" value="ECO:0007669"/>
    <property type="project" value="TreeGrafter"/>
</dbReference>
<dbReference type="SUPFAM" id="SSF52402">
    <property type="entry name" value="Adenine nucleotide alpha hydrolases-like"/>
    <property type="match status" value="1"/>
</dbReference>
<comment type="caution">
    <text evidence="6">The sequence shown here is derived from an EMBL/GenBank/DDBJ whole genome shotgun (WGS) entry which is preliminary data.</text>
</comment>
<comment type="catalytic activity">
    <reaction evidence="3">
        <text>L-aspartate + L-glutamine + ATP + H2O = L-asparagine + L-glutamate + AMP + diphosphate + H(+)</text>
        <dbReference type="Rhea" id="RHEA:12228"/>
        <dbReference type="ChEBI" id="CHEBI:15377"/>
        <dbReference type="ChEBI" id="CHEBI:15378"/>
        <dbReference type="ChEBI" id="CHEBI:29985"/>
        <dbReference type="ChEBI" id="CHEBI:29991"/>
        <dbReference type="ChEBI" id="CHEBI:30616"/>
        <dbReference type="ChEBI" id="CHEBI:33019"/>
        <dbReference type="ChEBI" id="CHEBI:58048"/>
        <dbReference type="ChEBI" id="CHEBI:58359"/>
        <dbReference type="ChEBI" id="CHEBI:456215"/>
        <dbReference type="EC" id="6.3.5.4"/>
    </reaction>
</comment>
<evidence type="ECO:0000313" key="6">
    <source>
        <dbReference type="EMBL" id="TCU02935.1"/>
    </source>
</evidence>
<organism evidence="6 7">
    <name type="scientific">Rhizobium sullae</name>
    <name type="common">Rhizobium hedysari</name>
    <dbReference type="NCBI Taxonomy" id="50338"/>
    <lineage>
        <taxon>Bacteria</taxon>
        <taxon>Pseudomonadati</taxon>
        <taxon>Pseudomonadota</taxon>
        <taxon>Alphaproteobacteria</taxon>
        <taxon>Hyphomicrobiales</taxon>
        <taxon>Rhizobiaceae</taxon>
        <taxon>Rhizobium/Agrobacterium group</taxon>
        <taxon>Rhizobium</taxon>
    </lineage>
</organism>
<dbReference type="InterPro" id="IPR017932">
    <property type="entry name" value="GATase_2_dom"/>
</dbReference>
<dbReference type="AlphaFoldDB" id="A0A4V2V7S4"/>
<dbReference type="Proteomes" id="UP000294576">
    <property type="component" value="Unassembled WGS sequence"/>
</dbReference>
<dbReference type="Gene3D" id="3.40.50.620">
    <property type="entry name" value="HUPs"/>
    <property type="match status" value="1"/>
</dbReference>